<reference evidence="1" key="1">
    <citation type="submission" date="2017-05" db="UniProtKB">
        <authorList>
            <consortium name="EnsemblMetazoa"/>
        </authorList>
    </citation>
    <scope>IDENTIFICATION</scope>
</reference>
<proteinExistence type="predicted"/>
<organism evidence="1">
    <name type="scientific">Amphimedon queenslandica</name>
    <name type="common">Sponge</name>
    <dbReference type="NCBI Taxonomy" id="400682"/>
    <lineage>
        <taxon>Eukaryota</taxon>
        <taxon>Metazoa</taxon>
        <taxon>Porifera</taxon>
        <taxon>Demospongiae</taxon>
        <taxon>Heteroscleromorpha</taxon>
        <taxon>Haplosclerida</taxon>
        <taxon>Niphatidae</taxon>
        <taxon>Amphimedon</taxon>
    </lineage>
</organism>
<name>A0A1X7U8C9_AMPQE</name>
<dbReference type="InParanoid" id="A0A1X7U8C9"/>
<dbReference type="OrthoDB" id="10072432at2759"/>
<dbReference type="Gene3D" id="3.90.215.10">
    <property type="entry name" value="Gamma Fibrinogen, chain A, domain 1"/>
    <property type="match status" value="1"/>
</dbReference>
<dbReference type="InterPro" id="IPR014716">
    <property type="entry name" value="Fibrinogen_a/b/g_C_1"/>
</dbReference>
<dbReference type="SUPFAM" id="SSF56496">
    <property type="entry name" value="Fibrinogen C-terminal domain-like"/>
    <property type="match status" value="1"/>
</dbReference>
<evidence type="ECO:0000313" key="1">
    <source>
        <dbReference type="EnsemblMetazoa" id="Aqu2.1.23918_001"/>
    </source>
</evidence>
<dbReference type="InterPro" id="IPR036056">
    <property type="entry name" value="Fibrinogen-like_C"/>
</dbReference>
<protein>
    <submittedName>
        <fullName evidence="1">Uncharacterized protein</fullName>
    </submittedName>
</protein>
<dbReference type="AlphaFoldDB" id="A0A1X7U8C9"/>
<sequence>MSTDCTNTGSHQYKGLSLYLRVCCVNSNLGQSVTIREPGINKYILCPKVRSKLCPTEVDCPSWFQGGYNISGAYTIFPDGGTPTEVYCDMEGINCDGEGGWTRVGYLNMTQPGATCPTGLYPVTLNNHTLCGKPGEQPACVSTLFSANNMTYSKVCGQVRGYQVNMVAAFTYLSSGIEGAYVNGISITYGRDPRKHIWTYAGGLEEFQTNYYGCPCNMNYTADNISTSFIGFDYYCESASGVYPLYITDPLWDGQQCNQNEATCCPADSKMPWFYRSLNHNITDDIEFRGCGAGFFEAQTAVDIIELYIK</sequence>
<accession>A0A1X7U8C9</accession>
<dbReference type="EnsemblMetazoa" id="Aqu2.1.23918_001">
    <property type="protein sequence ID" value="Aqu2.1.23918_001"/>
    <property type="gene ID" value="Aqu2.1.23918"/>
</dbReference>